<keyword evidence="4" id="KW-1185">Reference proteome</keyword>
<accession>A0A1E3SFJ7</accession>
<evidence type="ECO:0000256" key="1">
    <source>
        <dbReference type="SAM" id="MobiDB-lite"/>
    </source>
</evidence>
<sequence length="207" mass="20878">MKVSMMAAAVAATALVAGGALAGCGGDKESHPASSTTSSAASSASASGSPTSSTPAAQPGDYSGLLLKTDDIGVPGNTWTLTQKPGTNPPGVEGVYLNQDNTRKIEISIYVYANPGEAAQALDQNSKMIPELSTKATPEPTDVGDASVVAVGPSPDGAKAKGIVMFTQGKVFTVVELESAPDDPVSQDFILELSKKQDAAIKSGLPQ</sequence>
<comment type="caution">
    <text evidence="3">The sequence shown here is derived from an EMBL/GenBank/DDBJ whole genome shotgun (WGS) entry which is preliminary data.</text>
</comment>
<name>A0A1E3SFJ7_MYCIE</name>
<reference evidence="3 4" key="1">
    <citation type="submission" date="2017-02" db="EMBL/GenBank/DDBJ databases">
        <title>The new phylogeny of genus Mycobacterium.</title>
        <authorList>
            <person name="Tortoli E."/>
            <person name="Trovato A."/>
            <person name="Cirillo D.M."/>
        </authorList>
    </citation>
    <scope>NUCLEOTIDE SEQUENCE [LARGE SCALE GENOMIC DNA]</scope>
    <source>
        <strain evidence="3 4">DSM 44049</strain>
    </source>
</reference>
<dbReference type="PROSITE" id="PS51257">
    <property type="entry name" value="PROKAR_LIPOPROTEIN"/>
    <property type="match status" value="1"/>
</dbReference>
<feature type="region of interest" description="Disordered" evidence="1">
    <location>
        <begin position="23"/>
        <end position="68"/>
    </location>
</feature>
<protein>
    <submittedName>
        <fullName evidence="3">Uncharacterized protein</fullName>
    </submittedName>
</protein>
<feature type="signal peptide" evidence="2">
    <location>
        <begin position="1"/>
        <end position="22"/>
    </location>
</feature>
<proteinExistence type="predicted"/>
<feature type="compositionally biased region" description="Low complexity" evidence="1">
    <location>
        <begin position="32"/>
        <end position="57"/>
    </location>
</feature>
<dbReference type="Proteomes" id="UP000192739">
    <property type="component" value="Unassembled WGS sequence"/>
</dbReference>
<dbReference type="AlphaFoldDB" id="A0A1E3SFJ7"/>
<evidence type="ECO:0000256" key="2">
    <source>
        <dbReference type="SAM" id="SignalP"/>
    </source>
</evidence>
<dbReference type="EMBL" id="MVHT01000047">
    <property type="protein sequence ID" value="ORB01763.1"/>
    <property type="molecule type" value="Genomic_DNA"/>
</dbReference>
<organism evidence="3 4">
    <name type="scientific">Mycobacterium intermedium</name>
    <dbReference type="NCBI Taxonomy" id="28445"/>
    <lineage>
        <taxon>Bacteria</taxon>
        <taxon>Bacillati</taxon>
        <taxon>Actinomycetota</taxon>
        <taxon>Actinomycetes</taxon>
        <taxon>Mycobacteriales</taxon>
        <taxon>Mycobacteriaceae</taxon>
        <taxon>Mycobacterium</taxon>
        <taxon>Mycobacterium simiae complex</taxon>
    </lineage>
</organism>
<evidence type="ECO:0000313" key="4">
    <source>
        <dbReference type="Proteomes" id="UP000192739"/>
    </source>
</evidence>
<gene>
    <name evidence="3" type="ORF">BST27_17285</name>
</gene>
<evidence type="ECO:0000313" key="3">
    <source>
        <dbReference type="EMBL" id="ORB01763.1"/>
    </source>
</evidence>
<feature type="chain" id="PRO_5014267929" evidence="2">
    <location>
        <begin position="23"/>
        <end position="207"/>
    </location>
</feature>
<keyword evidence="2" id="KW-0732">Signal</keyword>